<dbReference type="PANTHER" id="PTHR36983">
    <property type="entry name" value="DNAJ HOMOLOG SUBFAMILY C MEMBER 13"/>
    <property type="match status" value="1"/>
</dbReference>
<dbReference type="WBParaSite" id="DME_0000235001-mRNA-1">
    <property type="protein sequence ID" value="DME_0000235001-mRNA-1"/>
    <property type="gene ID" value="DME_0000235001"/>
</dbReference>
<dbReference type="InterPro" id="IPR045802">
    <property type="entry name" value="GRV2/DNAJC13_N"/>
</dbReference>
<gene>
    <name evidence="2" type="ORF">DME_LOCUS6710</name>
</gene>
<protein>
    <submittedName>
        <fullName evidence="5">RME-8_N domain-containing protein</fullName>
    </submittedName>
</protein>
<name>A0A0N4U630_DRAME</name>
<dbReference type="STRING" id="318479.A0A0N4U630"/>
<dbReference type="GO" id="GO:2000641">
    <property type="term" value="P:regulation of early endosome to late endosome transport"/>
    <property type="evidence" value="ECO:0007669"/>
    <property type="project" value="InterPro"/>
</dbReference>
<evidence type="ECO:0000313" key="2">
    <source>
        <dbReference type="EMBL" id="VDN56737.1"/>
    </source>
</evidence>
<dbReference type="PANTHER" id="PTHR36983:SF2">
    <property type="entry name" value="DNAJ HOMOLOG SUBFAMILY C MEMBER 13"/>
    <property type="match status" value="1"/>
</dbReference>
<dbReference type="Pfam" id="PF19432">
    <property type="entry name" value="RME-8_N"/>
    <property type="match status" value="1"/>
</dbReference>
<evidence type="ECO:0000313" key="3">
    <source>
        <dbReference type="Proteomes" id="UP000038040"/>
    </source>
</evidence>
<feature type="domain" description="DnaJ homologue subfamily C GRV2/DNAJC13 N-terminal" evidence="1">
    <location>
        <begin position="12"/>
        <end position="522"/>
    </location>
</feature>
<dbReference type="GO" id="GO:0007032">
    <property type="term" value="P:endosome organization"/>
    <property type="evidence" value="ECO:0007669"/>
    <property type="project" value="InterPro"/>
</dbReference>
<dbReference type="Proteomes" id="UP000274756">
    <property type="component" value="Unassembled WGS sequence"/>
</dbReference>
<dbReference type="Proteomes" id="UP000038040">
    <property type="component" value="Unplaced"/>
</dbReference>
<evidence type="ECO:0000259" key="1">
    <source>
        <dbReference type="Pfam" id="PF19432"/>
    </source>
</evidence>
<dbReference type="OrthoDB" id="69656at2759"/>
<keyword evidence="4" id="KW-1185">Reference proteome</keyword>
<sequence>MMTLAENRDLFCFLVTKHSWKGKFKRIFSIGTTAISTYNPSTLEITNQWLYEDFISIKPIPRSAQSQDEFTIQVRMKKRVDNMRFSSENVADIITTVLERQSIFRFGTQPVKYPGYKHDWSDRRIPIILQANSYALEQVDNQQHVLASYKYKSILQIIKISSSYPGGFIIEYGEQRRRHLFASEKYDELIEYMRKIAGEYIGIALSVTNESLSTNDFMQTRLGICSRDEQLTSYVEFKVQKFSSRHEKPVRRLLCLSESCIIERDPATYCPICAHLLKSIICMTRDENDPQKFTIVYEDNESKVYSSAERDLILASLMDGSRASGNLNVHVLGSSYQYSFRLLPHGFLLDEDSESLCMRHIISPPPGLKRCDLIRRFNFNIPYSGLTYSVSQEGFFSENKGKLIIGCLEAVLGELYPVDEISSVSKCEAQLYCLRRLFASKSGFQAFTAVAGIREKLGNLVIIMLKLANEMIDHATVEMLCSLMHPMHSNYELRYEQLNKQSLLSTRQFIEHLLDLIVKHVVNFYYDLFSLIDVFM</sequence>
<dbReference type="GO" id="GO:0006898">
    <property type="term" value="P:receptor-mediated endocytosis"/>
    <property type="evidence" value="ECO:0007669"/>
    <property type="project" value="TreeGrafter"/>
</dbReference>
<evidence type="ECO:0000313" key="4">
    <source>
        <dbReference type="Proteomes" id="UP000274756"/>
    </source>
</evidence>
<evidence type="ECO:0000313" key="5">
    <source>
        <dbReference type="WBParaSite" id="DME_0000235001-mRNA-1"/>
    </source>
</evidence>
<reference evidence="5" key="1">
    <citation type="submission" date="2017-02" db="UniProtKB">
        <authorList>
            <consortium name="WormBaseParasite"/>
        </authorList>
    </citation>
    <scope>IDENTIFICATION</scope>
</reference>
<dbReference type="InterPro" id="IPR044978">
    <property type="entry name" value="GRV2/DNAJC13"/>
</dbReference>
<dbReference type="AlphaFoldDB" id="A0A0N4U630"/>
<reference evidence="2 4" key="2">
    <citation type="submission" date="2018-11" db="EMBL/GenBank/DDBJ databases">
        <authorList>
            <consortium name="Pathogen Informatics"/>
        </authorList>
    </citation>
    <scope>NUCLEOTIDE SEQUENCE [LARGE SCALE GENOMIC DNA]</scope>
</reference>
<proteinExistence type="predicted"/>
<organism evidence="3 5">
    <name type="scientific">Dracunculus medinensis</name>
    <name type="common">Guinea worm</name>
    <dbReference type="NCBI Taxonomy" id="318479"/>
    <lineage>
        <taxon>Eukaryota</taxon>
        <taxon>Metazoa</taxon>
        <taxon>Ecdysozoa</taxon>
        <taxon>Nematoda</taxon>
        <taxon>Chromadorea</taxon>
        <taxon>Rhabditida</taxon>
        <taxon>Spirurina</taxon>
        <taxon>Dracunculoidea</taxon>
        <taxon>Dracunculidae</taxon>
        <taxon>Dracunculus</taxon>
    </lineage>
</organism>
<dbReference type="EMBL" id="UYYG01001156">
    <property type="protein sequence ID" value="VDN56737.1"/>
    <property type="molecule type" value="Genomic_DNA"/>
</dbReference>
<dbReference type="GO" id="GO:0010008">
    <property type="term" value="C:endosome membrane"/>
    <property type="evidence" value="ECO:0007669"/>
    <property type="project" value="TreeGrafter"/>
</dbReference>
<accession>A0A0N4U630</accession>